<keyword evidence="1" id="KW-0040">ANK repeat</keyword>
<feature type="non-terminal residue" evidence="3">
    <location>
        <position position="502"/>
    </location>
</feature>
<feature type="repeat" description="ANK" evidence="1">
    <location>
        <begin position="418"/>
        <end position="450"/>
    </location>
</feature>
<feature type="repeat" description="ANK" evidence="1">
    <location>
        <begin position="252"/>
        <end position="284"/>
    </location>
</feature>
<evidence type="ECO:0000313" key="3">
    <source>
        <dbReference type="EMBL" id="MCS4159230.1"/>
    </source>
</evidence>
<dbReference type="PROSITE" id="PS51257">
    <property type="entry name" value="PROKAR_LIPOPROTEIN"/>
    <property type="match status" value="1"/>
</dbReference>
<accession>A0AAW5PBC6</accession>
<protein>
    <submittedName>
        <fullName evidence="3">Ankyrin repeat protein</fullName>
    </submittedName>
</protein>
<dbReference type="SUPFAM" id="SSF48403">
    <property type="entry name" value="Ankyrin repeat"/>
    <property type="match status" value="2"/>
</dbReference>
<dbReference type="Gene3D" id="1.25.40.20">
    <property type="entry name" value="Ankyrin repeat-containing domain"/>
    <property type="match status" value="3"/>
</dbReference>
<dbReference type="InterPro" id="IPR002110">
    <property type="entry name" value="Ankyrin_rpt"/>
</dbReference>
<feature type="compositionally biased region" description="Basic and acidic residues" evidence="2">
    <location>
        <begin position="485"/>
        <end position="502"/>
    </location>
</feature>
<comment type="caution">
    <text evidence="3">The sequence shown here is derived from an EMBL/GenBank/DDBJ whole genome shotgun (WGS) entry which is preliminary data.</text>
</comment>
<feature type="repeat" description="ANK" evidence="1">
    <location>
        <begin position="153"/>
        <end position="185"/>
    </location>
</feature>
<feature type="repeat" description="ANK" evidence="1">
    <location>
        <begin position="451"/>
        <end position="483"/>
    </location>
</feature>
<sequence length="502" mass="53270">MKFRGRALKVLMAAFLLPLASLILLSCTSKKEEARSQLRKSGYSFERSGIFRAAVEGDEEALRNFLRGGMSPEVLSPEDLGDNDSLEGATPLIAGTHAGKDGIVRTLIENGADLGKRTDDGSTALVVAARQGHPKIAKILIEEGADPTVETNSGQSPLLLSAQEGHPSVMATLLNEGADFKTLAPDRQENIMFRSVKRGNVRAVRAALNGGAYPDLRNQAGQTALIWAAIHGQPEAADVLLDRGADVHKRHQGVTPLMFAASQGSPGVASVLLEHGAEFKERERDGATALSLALKNPQTTEVLLENGADPNRVYGNSEVPFLFVAASNGLPETVEVLLQSGADLDATDSETGQSALGEAIEQENAKSATVLIQEGADVGTLSSEERKKALIYTTEAGQHSAVDTLLSSGVDPDTRAESRATPLMYAAQRGDWKTIEVLLQAGAKIKAADRGGASALIYAIANGNADVAKKLIRRGANPNVSTEDPDLRRISEEKFEQERGRG</sequence>
<proteinExistence type="predicted"/>
<dbReference type="Pfam" id="PF00023">
    <property type="entry name" value="Ank"/>
    <property type="match status" value="2"/>
</dbReference>
<dbReference type="AlphaFoldDB" id="A0AAW5PBC6"/>
<dbReference type="EMBL" id="JANTZM010000021">
    <property type="protein sequence ID" value="MCS4159230.1"/>
    <property type="molecule type" value="Genomic_DNA"/>
</dbReference>
<dbReference type="PROSITE" id="PS50088">
    <property type="entry name" value="ANK_REPEAT"/>
    <property type="match status" value="8"/>
</dbReference>
<evidence type="ECO:0000256" key="2">
    <source>
        <dbReference type="SAM" id="MobiDB-lite"/>
    </source>
</evidence>
<evidence type="ECO:0000256" key="1">
    <source>
        <dbReference type="PROSITE-ProRule" id="PRU00023"/>
    </source>
</evidence>
<dbReference type="SMART" id="SM00248">
    <property type="entry name" value="ANK"/>
    <property type="match status" value="13"/>
</dbReference>
<organism evidence="3 4">
    <name type="scientific">Salinibacter ruber</name>
    <dbReference type="NCBI Taxonomy" id="146919"/>
    <lineage>
        <taxon>Bacteria</taxon>
        <taxon>Pseudomonadati</taxon>
        <taxon>Rhodothermota</taxon>
        <taxon>Rhodothermia</taxon>
        <taxon>Rhodothermales</taxon>
        <taxon>Salinibacteraceae</taxon>
        <taxon>Salinibacter</taxon>
    </lineage>
</organism>
<dbReference type="Proteomes" id="UP001155110">
    <property type="component" value="Unassembled WGS sequence"/>
</dbReference>
<dbReference type="PROSITE" id="PS50297">
    <property type="entry name" value="ANK_REP_REGION"/>
    <property type="match status" value="7"/>
</dbReference>
<feature type="region of interest" description="Disordered" evidence="2">
    <location>
        <begin position="476"/>
        <end position="502"/>
    </location>
</feature>
<reference evidence="3" key="1">
    <citation type="submission" date="2022-08" db="EMBL/GenBank/DDBJ databases">
        <title>Genomic Encyclopedia of Type Strains, Phase V (KMG-V): Genome sequencing to study the core and pangenomes of soil and plant-associated prokaryotes.</title>
        <authorList>
            <person name="Whitman W."/>
        </authorList>
    </citation>
    <scope>NUCLEOTIDE SEQUENCE</scope>
    <source>
        <strain evidence="3">SP3002</strain>
    </source>
</reference>
<dbReference type="PANTHER" id="PTHR24183:SF1">
    <property type="entry name" value="FIBRONECTIN TYPE 3 AND ANKYRIN REPEAT DOMAINS PROTEIN 1"/>
    <property type="match status" value="1"/>
</dbReference>
<dbReference type="InterPro" id="IPR036770">
    <property type="entry name" value="Ankyrin_rpt-contain_sf"/>
</dbReference>
<gene>
    <name evidence="3" type="ORF">GGP99_003220</name>
</gene>
<name>A0AAW5PBC6_9BACT</name>
<dbReference type="PRINTS" id="PR01415">
    <property type="entry name" value="ANKYRIN"/>
</dbReference>
<feature type="repeat" description="ANK" evidence="1">
    <location>
        <begin position="87"/>
        <end position="119"/>
    </location>
</feature>
<dbReference type="Pfam" id="PF12796">
    <property type="entry name" value="Ank_2"/>
    <property type="match status" value="3"/>
</dbReference>
<evidence type="ECO:0000313" key="4">
    <source>
        <dbReference type="Proteomes" id="UP001155110"/>
    </source>
</evidence>
<feature type="repeat" description="ANK" evidence="1">
    <location>
        <begin position="120"/>
        <end position="152"/>
    </location>
</feature>
<feature type="repeat" description="ANK" evidence="1">
    <location>
        <begin position="322"/>
        <end position="349"/>
    </location>
</feature>
<feature type="repeat" description="ANK" evidence="1">
    <location>
        <begin position="220"/>
        <end position="252"/>
    </location>
</feature>
<dbReference type="PANTHER" id="PTHR24183">
    <property type="entry name" value="FIBRONECTIN TYPE 3 AND ANKYRIN REPEAT DOMAINS PROTEIN 1"/>
    <property type="match status" value="1"/>
</dbReference>